<feature type="signal peptide" evidence="1">
    <location>
        <begin position="1"/>
        <end position="41"/>
    </location>
</feature>
<protein>
    <recommendedName>
        <fullName evidence="4">PASTA domain-containing protein</fullName>
    </recommendedName>
</protein>
<dbReference type="Proteomes" id="UP000294929">
    <property type="component" value="Unassembled WGS sequence"/>
</dbReference>
<evidence type="ECO:0000313" key="3">
    <source>
        <dbReference type="Proteomes" id="UP000294929"/>
    </source>
</evidence>
<feature type="chain" id="PRO_5020602473" description="PASTA domain-containing protein" evidence="1">
    <location>
        <begin position="42"/>
        <end position="114"/>
    </location>
</feature>
<sequence length="114" mass="11571">MTAYRISGEQKVNARRRGLVIAGAAAAAIAAATLAPATASALPTGGGSAVDTINELQSRGYHVQVNTSTSGPLSACSVTDVHGLTGSNIDGRGQRINSGQFDTVYVNVQCRPQG</sequence>
<evidence type="ECO:0008006" key="4">
    <source>
        <dbReference type="Google" id="ProtNLM"/>
    </source>
</evidence>
<organism evidence="2 3">
    <name type="scientific">Mycolicibacterium mucogenicum</name>
    <name type="common">Mycobacterium mucogenicum</name>
    <dbReference type="NCBI Taxonomy" id="56689"/>
    <lineage>
        <taxon>Bacteria</taxon>
        <taxon>Bacillati</taxon>
        <taxon>Actinomycetota</taxon>
        <taxon>Actinomycetes</taxon>
        <taxon>Mycobacteriales</taxon>
        <taxon>Mycobacteriaceae</taxon>
        <taxon>Mycolicibacterium</taxon>
    </lineage>
</organism>
<gene>
    <name evidence="2" type="ORF">EUA03_09385</name>
</gene>
<dbReference type="OrthoDB" id="4638438at2"/>
<accession>A0A4R5WKJ7</accession>
<dbReference type="InterPro" id="IPR006311">
    <property type="entry name" value="TAT_signal"/>
</dbReference>
<evidence type="ECO:0000313" key="2">
    <source>
        <dbReference type="EMBL" id="TDK90616.1"/>
    </source>
</evidence>
<dbReference type="RefSeq" id="WP_061006741.1">
    <property type="nucleotide sequence ID" value="NZ_JAPMJT010000001.1"/>
</dbReference>
<keyword evidence="1" id="KW-0732">Signal</keyword>
<dbReference type="PROSITE" id="PS51318">
    <property type="entry name" value="TAT"/>
    <property type="match status" value="1"/>
</dbReference>
<proteinExistence type="predicted"/>
<comment type="caution">
    <text evidence="2">The sequence shown here is derived from an EMBL/GenBank/DDBJ whole genome shotgun (WGS) entry which is preliminary data.</text>
</comment>
<reference evidence="2 3" key="1">
    <citation type="submission" date="2019-01" db="EMBL/GenBank/DDBJ databases">
        <title>High-quality-draft genome sequences of five non-tuberculosis mycobacteriaceae isolated from a nosocomial environment.</title>
        <authorList>
            <person name="Tiago I."/>
            <person name="Alarico S."/>
            <person name="Pereira S.G."/>
            <person name="Coelho C."/>
            <person name="Maranha A."/>
            <person name="Empadinhas N."/>
        </authorList>
    </citation>
    <scope>NUCLEOTIDE SEQUENCE [LARGE SCALE GENOMIC DNA]</scope>
    <source>
        <strain evidence="2 3">24AIII</strain>
    </source>
</reference>
<name>A0A4R5WKJ7_MYCMU</name>
<dbReference type="EMBL" id="SDLO01000006">
    <property type="protein sequence ID" value="TDK90616.1"/>
    <property type="molecule type" value="Genomic_DNA"/>
</dbReference>
<evidence type="ECO:0000256" key="1">
    <source>
        <dbReference type="SAM" id="SignalP"/>
    </source>
</evidence>
<dbReference type="AlphaFoldDB" id="A0A4R5WKJ7"/>